<dbReference type="CDD" id="cd10527">
    <property type="entry name" value="SET_LSMT"/>
    <property type="match status" value="1"/>
</dbReference>
<dbReference type="InterPro" id="IPR036464">
    <property type="entry name" value="Rubisco_LSMT_subst-bd_sf"/>
</dbReference>
<evidence type="ECO:0000259" key="4">
    <source>
        <dbReference type="PROSITE" id="PS50280"/>
    </source>
</evidence>
<dbReference type="InterPro" id="IPR015353">
    <property type="entry name" value="Rubisco_LSMT_subst-bd"/>
</dbReference>
<dbReference type="Pfam" id="PF00856">
    <property type="entry name" value="SET"/>
    <property type="match status" value="1"/>
</dbReference>
<dbReference type="eggNOG" id="ENOG502QRSB">
    <property type="taxonomic scope" value="Eukaryota"/>
</dbReference>
<dbReference type="InterPro" id="IPR046341">
    <property type="entry name" value="SET_dom_sf"/>
</dbReference>
<reference evidence="5 6" key="1">
    <citation type="journal article" date="2013" name="Nat. Genet.">
        <title>The high-quality draft genome of peach (Prunus persica) identifies unique patterns of genetic diversity, domestication and genome evolution.</title>
        <authorList>
            <consortium name="International Peach Genome Initiative"/>
            <person name="Verde I."/>
            <person name="Abbott A.G."/>
            <person name="Scalabrin S."/>
            <person name="Jung S."/>
            <person name="Shu S."/>
            <person name="Marroni F."/>
            <person name="Zhebentyayeva T."/>
            <person name="Dettori M.T."/>
            <person name="Grimwood J."/>
            <person name="Cattonaro F."/>
            <person name="Zuccolo A."/>
            <person name="Rossini L."/>
            <person name="Jenkins J."/>
            <person name="Vendramin E."/>
            <person name="Meisel L.A."/>
            <person name="Decroocq V."/>
            <person name="Sosinski B."/>
            <person name="Prochnik S."/>
            <person name="Mitros T."/>
            <person name="Policriti A."/>
            <person name="Cipriani G."/>
            <person name="Dondini L."/>
            <person name="Ficklin S."/>
            <person name="Goodstein D.M."/>
            <person name="Xuan P."/>
            <person name="Del Fabbro C."/>
            <person name="Aramini V."/>
            <person name="Copetti D."/>
            <person name="Gonzalez S."/>
            <person name="Horner D.S."/>
            <person name="Falchi R."/>
            <person name="Lucas S."/>
            <person name="Mica E."/>
            <person name="Maldonado J."/>
            <person name="Lazzari B."/>
            <person name="Bielenberg D."/>
            <person name="Pirona R."/>
            <person name="Miculan M."/>
            <person name="Barakat A."/>
            <person name="Testolin R."/>
            <person name="Stella A."/>
            <person name="Tartarini S."/>
            <person name="Tonutti P."/>
            <person name="Arus P."/>
            <person name="Orellana A."/>
            <person name="Wells C."/>
            <person name="Main D."/>
            <person name="Vizzotto G."/>
            <person name="Silva H."/>
            <person name="Salamini F."/>
            <person name="Schmutz J."/>
            <person name="Morgante M."/>
            <person name="Rokhsar D.S."/>
        </authorList>
    </citation>
    <scope>NUCLEOTIDE SEQUENCE [LARGE SCALE GENOMIC DNA]</scope>
    <source>
        <strain evidence="6">cv. Nemared</strain>
    </source>
</reference>
<dbReference type="Gene3D" id="3.90.1410.10">
    <property type="entry name" value="set domain protein methyltransferase, domain 1"/>
    <property type="match status" value="1"/>
</dbReference>
<dbReference type="Gramene" id="ONI27437">
    <property type="protein sequence ID" value="ONI27437"/>
    <property type="gene ID" value="PRUPE_1G086300"/>
</dbReference>
<dbReference type="EMBL" id="CM007651">
    <property type="protein sequence ID" value="ONI27437.1"/>
    <property type="molecule type" value="Genomic_DNA"/>
</dbReference>
<dbReference type="STRING" id="3760.A0A251QUJ7"/>
<dbReference type="GO" id="GO:0016279">
    <property type="term" value="F:protein-lysine N-methyltransferase activity"/>
    <property type="evidence" value="ECO:0000318"/>
    <property type="project" value="GO_Central"/>
</dbReference>
<dbReference type="PANTHER" id="PTHR13271:SF103">
    <property type="entry name" value="N-METHYLTRANSFERASE DOMAIN AND SET DOMAIN CONTAINING PROTEIN-RELATED"/>
    <property type="match status" value="1"/>
</dbReference>
<keyword evidence="3" id="KW-0949">S-adenosyl-L-methionine</keyword>
<dbReference type="GO" id="GO:0032259">
    <property type="term" value="P:methylation"/>
    <property type="evidence" value="ECO:0007669"/>
    <property type="project" value="UniProtKB-KW"/>
</dbReference>
<dbReference type="InterPro" id="IPR050600">
    <property type="entry name" value="SETD3_SETD6_MTase"/>
</dbReference>
<accession>A0A251QUJ7</accession>
<gene>
    <name evidence="5" type="ORF">PRUPE_1G086300</name>
</gene>
<protein>
    <recommendedName>
        <fullName evidence="4">SET domain-containing protein</fullName>
    </recommendedName>
</protein>
<dbReference type="Pfam" id="PF09273">
    <property type="entry name" value="Rubis-subs-bind"/>
    <property type="match status" value="1"/>
</dbReference>
<keyword evidence="6" id="KW-1185">Reference proteome</keyword>
<dbReference type="SUPFAM" id="SSF82199">
    <property type="entry name" value="SET domain"/>
    <property type="match status" value="1"/>
</dbReference>
<sequence length="565" mass="64069">MAVNKPLSSHDAMELDKDCSIVLELSESDPLFDKKKKLLQDMGFSTKEEIHVKRSSDPNWISTSLKVMLQIERIINSDETELYFAGDEPMDMYGPRNELEALNSILQLVESSLSSACLMQKNVLQEFRDAIVDMMSQSGNKNILETTIVEGYNSDKEIKLLQWGENNGVKTRLEIAYVEGAGRGAIATEDLKVGDTALEIPTSLIIVEELVQADMYHALEKFEGISSETMLLLWSMKERHNGDSQFKIYFDTLPEEFHTGLSFGIDAMMVLDGTLLLDEITAAKEHLRAQYDDLFPGLCEDHPDIFPPELYTWELFLWACELWYSNSMKIKFPDGKLRTCLIPIAGFLNHSLDPHVVHYGRVDSATNTLKFRLSRPCNAGQECCLSYGNFSSSHLITFYGFVPQGDNLYDVIPLDIDAAQDDFTEGSSISNWTTHMVRATWLSHNCNIFYYGLPSPFLDCLRRARSPMPHTKDLLPENLKNEIEILEDLRAICDDMMDNLGDADLDDRKNTNWDVKLAIKFKDIQRSIVSSVLTSCYCGLKLVKDELSKCLAEDTPVSKQIEVYK</sequence>
<feature type="domain" description="SET" evidence="4">
    <location>
        <begin position="171"/>
        <end position="388"/>
    </location>
</feature>
<dbReference type="Gene3D" id="3.90.1420.10">
    <property type="entry name" value="Rubisco LSMT, substrate-binding domain"/>
    <property type="match status" value="1"/>
</dbReference>
<evidence type="ECO:0000256" key="3">
    <source>
        <dbReference type="ARBA" id="ARBA00022691"/>
    </source>
</evidence>
<dbReference type="PANTHER" id="PTHR13271">
    <property type="entry name" value="UNCHARACTERIZED PUTATIVE METHYLTRANSFERASE"/>
    <property type="match status" value="1"/>
</dbReference>
<evidence type="ECO:0000256" key="1">
    <source>
        <dbReference type="ARBA" id="ARBA00022603"/>
    </source>
</evidence>
<evidence type="ECO:0000313" key="5">
    <source>
        <dbReference type="EMBL" id="ONI27437.1"/>
    </source>
</evidence>
<dbReference type="InterPro" id="IPR001214">
    <property type="entry name" value="SET_dom"/>
</dbReference>
<dbReference type="Proteomes" id="UP000006882">
    <property type="component" value="Chromosome G1"/>
</dbReference>
<dbReference type="SMR" id="A0A251QUJ7"/>
<dbReference type="OrthoDB" id="341421at2759"/>
<organism evidence="5 6">
    <name type="scientific">Prunus persica</name>
    <name type="common">Peach</name>
    <name type="synonym">Amygdalus persica</name>
    <dbReference type="NCBI Taxonomy" id="3760"/>
    <lineage>
        <taxon>Eukaryota</taxon>
        <taxon>Viridiplantae</taxon>
        <taxon>Streptophyta</taxon>
        <taxon>Embryophyta</taxon>
        <taxon>Tracheophyta</taxon>
        <taxon>Spermatophyta</taxon>
        <taxon>Magnoliopsida</taxon>
        <taxon>eudicotyledons</taxon>
        <taxon>Gunneridae</taxon>
        <taxon>Pentapetalae</taxon>
        <taxon>rosids</taxon>
        <taxon>fabids</taxon>
        <taxon>Rosales</taxon>
        <taxon>Rosaceae</taxon>
        <taxon>Amygdaloideae</taxon>
        <taxon>Amygdaleae</taxon>
        <taxon>Prunus</taxon>
    </lineage>
</organism>
<dbReference type="SUPFAM" id="SSF81822">
    <property type="entry name" value="RuBisCo LSMT C-terminal, substrate-binding domain"/>
    <property type="match status" value="1"/>
</dbReference>
<dbReference type="FunFam" id="3.90.1410.10:FF:000011">
    <property type="entry name" value="Transcription factor, E2F and DP-related"/>
    <property type="match status" value="1"/>
</dbReference>
<dbReference type="AlphaFoldDB" id="A0A251QUJ7"/>
<evidence type="ECO:0000256" key="2">
    <source>
        <dbReference type="ARBA" id="ARBA00022679"/>
    </source>
</evidence>
<proteinExistence type="predicted"/>
<evidence type="ECO:0000313" key="6">
    <source>
        <dbReference type="Proteomes" id="UP000006882"/>
    </source>
</evidence>
<name>A0A251QUJ7_PRUPE</name>
<keyword evidence="1" id="KW-0489">Methyltransferase</keyword>
<keyword evidence="2" id="KW-0808">Transferase</keyword>
<dbReference type="PROSITE" id="PS50280">
    <property type="entry name" value="SET"/>
    <property type="match status" value="1"/>
</dbReference>